<evidence type="ECO:0000313" key="3">
    <source>
        <dbReference type="Proteomes" id="UP000176998"/>
    </source>
</evidence>
<dbReference type="AlphaFoldDB" id="A0A1G4AMA8"/>
<feature type="compositionally biased region" description="Basic and acidic residues" evidence="1">
    <location>
        <begin position="12"/>
        <end position="21"/>
    </location>
</feature>
<gene>
    <name evidence="2" type="ORF">CORC01_14391</name>
</gene>
<evidence type="ECO:0000256" key="1">
    <source>
        <dbReference type="SAM" id="MobiDB-lite"/>
    </source>
</evidence>
<protein>
    <submittedName>
        <fullName evidence="2">Uncharacterized protein</fullName>
    </submittedName>
</protein>
<evidence type="ECO:0000313" key="2">
    <source>
        <dbReference type="EMBL" id="OHE90304.1"/>
    </source>
</evidence>
<accession>A0A1G4AMA8</accession>
<dbReference type="GeneID" id="34567512"/>
<feature type="compositionally biased region" description="Basic and acidic residues" evidence="1">
    <location>
        <begin position="99"/>
        <end position="121"/>
    </location>
</feature>
<feature type="region of interest" description="Disordered" evidence="1">
    <location>
        <begin position="83"/>
        <end position="121"/>
    </location>
</feature>
<name>A0A1G4AMA8_9PEZI</name>
<feature type="region of interest" description="Disordered" evidence="1">
    <location>
        <begin position="1"/>
        <end position="33"/>
    </location>
</feature>
<feature type="region of interest" description="Disordered" evidence="1">
    <location>
        <begin position="149"/>
        <end position="182"/>
    </location>
</feature>
<organism evidence="2 3">
    <name type="scientific">Colletotrichum orchidophilum</name>
    <dbReference type="NCBI Taxonomy" id="1209926"/>
    <lineage>
        <taxon>Eukaryota</taxon>
        <taxon>Fungi</taxon>
        <taxon>Dikarya</taxon>
        <taxon>Ascomycota</taxon>
        <taxon>Pezizomycotina</taxon>
        <taxon>Sordariomycetes</taxon>
        <taxon>Hypocreomycetidae</taxon>
        <taxon>Glomerellales</taxon>
        <taxon>Glomerellaceae</taxon>
        <taxon>Colletotrichum</taxon>
    </lineage>
</organism>
<dbReference type="OrthoDB" id="4847963at2759"/>
<comment type="caution">
    <text evidence="2">The sequence shown here is derived from an EMBL/GenBank/DDBJ whole genome shotgun (WGS) entry which is preliminary data.</text>
</comment>
<dbReference type="EMBL" id="MJBS01000282">
    <property type="protein sequence ID" value="OHE90304.1"/>
    <property type="molecule type" value="Genomic_DNA"/>
</dbReference>
<sequence>MATMTDGLSPKNKVDTREKRAKDKVRKSGPSAQGKALQLGEFAGVFSAVVYFNPTYGWLDGAIHVPEGQDIPDVNGFLEELLNGSHSTGPGRGPRRAKTCRDSKISHHENPQAAKDTDGGRQLDRRLADGLALQSASRCVAEQEMPNGAAADEMGGNEAQNGQSGDVSEWETVDAQHTEAPTARVAGPGLSRIQAVKVQRFLRQVSVHMRLASRQERLPPHRVVHQDRWRGLLQRNRRR</sequence>
<dbReference type="RefSeq" id="XP_022467481.1">
    <property type="nucleotide sequence ID" value="XM_022626002.1"/>
</dbReference>
<reference evidence="2 3" key="1">
    <citation type="submission" date="2016-09" db="EMBL/GenBank/DDBJ databases">
        <authorList>
            <person name="Capua I."/>
            <person name="De Benedictis P."/>
            <person name="Joannis T."/>
            <person name="Lombin L.H."/>
            <person name="Cattoli G."/>
        </authorList>
    </citation>
    <scope>NUCLEOTIDE SEQUENCE [LARGE SCALE GENOMIC DNA]</scope>
    <source>
        <strain evidence="2 3">IMI 309357</strain>
    </source>
</reference>
<dbReference type="Proteomes" id="UP000176998">
    <property type="component" value="Unassembled WGS sequence"/>
</dbReference>
<keyword evidence="3" id="KW-1185">Reference proteome</keyword>
<proteinExistence type="predicted"/>